<protein>
    <recommendedName>
        <fullName evidence="6">Anhydromevalonate phosphate decarboxylase</fullName>
        <ecNumber evidence="5">4.1.1.126</ecNumber>
    </recommendedName>
</protein>
<feature type="domain" description="3-octaprenyl-4-hydroxybenzoate carboxy-lyase-like N-terminal" evidence="9">
    <location>
        <begin position="8"/>
        <end position="82"/>
    </location>
</feature>
<reference evidence="11 12" key="1">
    <citation type="submission" date="2016-08" db="EMBL/GenBank/DDBJ databases">
        <title>New Insights into Marine Group III Euryarchaeota, from dark to light.</title>
        <authorList>
            <person name="Haro-Moreno J.M."/>
            <person name="Rodriguez-Valera F."/>
            <person name="Lopez-Garcia P."/>
            <person name="Moreira D."/>
            <person name="Martin-Cuadrado A.B."/>
        </authorList>
    </citation>
    <scope>NUCLEOTIDE SEQUENCE [LARGE SCALE GENOMIC DNA]</scope>
    <source>
        <strain evidence="11">CG-Bathy1</strain>
    </source>
</reference>
<evidence type="ECO:0000256" key="4">
    <source>
        <dbReference type="ARBA" id="ARBA00049583"/>
    </source>
</evidence>
<dbReference type="InterPro" id="IPR049383">
    <property type="entry name" value="UbiD-like_N"/>
</dbReference>
<evidence type="ECO:0000259" key="8">
    <source>
        <dbReference type="Pfam" id="PF01977"/>
    </source>
</evidence>
<comment type="pathway">
    <text evidence="1">Isoprenoid biosynthesis; isopentenyl diphosphate biosynthesis via mevalonate pathway.</text>
</comment>
<sequence length="427" mass="47519">MNLRKFVNVLDENKMLKRITKEVSPEYEVAALMEQAGDCPLLFENVKGSKFPVITNICSSRELVAMSLNCEEKDILHMIAKAGNNPKDPEEKVELGYIEIEPTLEGMPILTHQKGDGGAYIASAIAVAHSEKYGMNMSFHRGMKIDNEQLVLRILPRNLQAFREEGVNEFAFCNGVSGAVLLGAATSFEIGTSEMAIANALSESPLIEVGGHMVPESEFVMICEFTGEEADEGPFLDITETLDIIRKQPVVRIKKIFARNDSIFHALLPGGPEHKVLMGMPREPTIFYEINKEVECIDVNVTPGGGSWLHAFVSINKKDEEDGRKAIEAAFRGHKSLKHVWIVDNDIDVTKAEEVEWAMATRFQGDKDMIVKELEKGSSLDPSSCIETRETCKVGFDCTVPLDKNLEHFQKPEPAMQINLDDYLEGN</sequence>
<dbReference type="SUPFAM" id="SSF143968">
    <property type="entry name" value="UbiD C-terminal domain-like"/>
    <property type="match status" value="1"/>
</dbReference>
<dbReference type="PANTHER" id="PTHR30108">
    <property type="entry name" value="3-OCTAPRENYL-4-HYDROXYBENZOATE CARBOXY-LYASE-RELATED"/>
    <property type="match status" value="1"/>
</dbReference>
<feature type="domain" description="3-octaprenyl-4-hydroxybenzoate carboxy-lyase-like Rift-related" evidence="8">
    <location>
        <begin position="100"/>
        <end position="272"/>
    </location>
</feature>
<proteinExistence type="inferred from homology"/>
<evidence type="ECO:0000256" key="2">
    <source>
        <dbReference type="ARBA" id="ARBA00010021"/>
    </source>
</evidence>
<dbReference type="InterPro" id="IPR002830">
    <property type="entry name" value="UbiD"/>
</dbReference>
<evidence type="ECO:0000313" key="12">
    <source>
        <dbReference type="Proteomes" id="UP000183815"/>
    </source>
</evidence>
<comment type="cofactor">
    <cofactor evidence="7">
        <name>prenylated FMN</name>
        <dbReference type="ChEBI" id="CHEBI:87746"/>
    </cofactor>
</comment>
<evidence type="ECO:0000256" key="3">
    <source>
        <dbReference type="ARBA" id="ARBA00049054"/>
    </source>
</evidence>
<dbReference type="Proteomes" id="UP000183815">
    <property type="component" value="Unassembled WGS sequence"/>
</dbReference>
<dbReference type="InterPro" id="IPR049381">
    <property type="entry name" value="UbiD-like_C"/>
</dbReference>
<name>A0A1J5TH54_9ARCH</name>
<feature type="domain" description="3-octaprenyl-4-hydroxybenzoate carboxy-lyase-like C-terminal" evidence="10">
    <location>
        <begin position="276"/>
        <end position="398"/>
    </location>
</feature>
<evidence type="ECO:0000256" key="6">
    <source>
        <dbReference type="ARBA" id="ARBA00049754"/>
    </source>
</evidence>
<organism evidence="11 12">
    <name type="scientific">Marine Group III euryarchaeote CG-Bathy1</name>
    <dbReference type="NCBI Taxonomy" id="1889001"/>
    <lineage>
        <taxon>Archaea</taxon>
        <taxon>Methanobacteriati</taxon>
        <taxon>Thermoplasmatota</taxon>
        <taxon>Thermoplasmata</taxon>
        <taxon>Candidatus Thermoprofundales</taxon>
    </lineage>
</organism>
<evidence type="ECO:0000256" key="5">
    <source>
        <dbReference type="ARBA" id="ARBA00049727"/>
    </source>
</evidence>
<dbReference type="Gene3D" id="3.40.1670.10">
    <property type="entry name" value="UbiD C-terminal domain-like"/>
    <property type="match status" value="1"/>
</dbReference>
<dbReference type="InterPro" id="IPR048304">
    <property type="entry name" value="UbiD_Rift_dom"/>
</dbReference>
<evidence type="ECO:0000256" key="1">
    <source>
        <dbReference type="ARBA" id="ARBA00005092"/>
    </source>
</evidence>
<evidence type="ECO:0000256" key="7">
    <source>
        <dbReference type="ARBA" id="ARBA00049936"/>
    </source>
</evidence>
<gene>
    <name evidence="11" type="ORF">BEU04_00280</name>
</gene>
<evidence type="ECO:0000259" key="9">
    <source>
        <dbReference type="Pfam" id="PF20695"/>
    </source>
</evidence>
<dbReference type="GO" id="GO:0005737">
    <property type="term" value="C:cytoplasm"/>
    <property type="evidence" value="ECO:0007669"/>
    <property type="project" value="TreeGrafter"/>
</dbReference>
<comment type="function">
    <text evidence="4">Catalyzes the conversion of trans-anhydromevalonate 5-phosphate (tAHMP) into isopentenyl phosphate. Involved in the archaeal mevalonate (MVA) pathway, which provides fundamental precursors for isoprenoid biosynthesis, such as isopentenyl diphosphate (IPP) and dimethylallyl diphosphate (DMAPP).</text>
</comment>
<dbReference type="SUPFAM" id="SSF50475">
    <property type="entry name" value="FMN-binding split barrel"/>
    <property type="match status" value="1"/>
</dbReference>
<comment type="catalytic activity">
    <reaction evidence="3">
        <text>(2E)-3-methyl-5-phosphooxypent-2-enoate + H(+) = isopentenyl phosphate + CO2</text>
        <dbReference type="Rhea" id="RHEA:78971"/>
        <dbReference type="ChEBI" id="CHEBI:15378"/>
        <dbReference type="ChEBI" id="CHEBI:16526"/>
        <dbReference type="ChEBI" id="CHEBI:65078"/>
        <dbReference type="ChEBI" id="CHEBI:229665"/>
        <dbReference type="EC" id="4.1.1.126"/>
    </reaction>
    <physiologicalReaction direction="left-to-right" evidence="3">
        <dbReference type="Rhea" id="RHEA:78972"/>
    </physiologicalReaction>
</comment>
<dbReference type="NCBIfam" id="TIGR00148">
    <property type="entry name" value="UbiD family decarboxylase"/>
    <property type="match status" value="1"/>
</dbReference>
<dbReference type="PANTHER" id="PTHR30108:SF21">
    <property type="entry name" value="4-HYDROXYBENZOATE DECARBOXYLASE"/>
    <property type="match status" value="1"/>
</dbReference>
<evidence type="ECO:0000259" key="10">
    <source>
        <dbReference type="Pfam" id="PF20696"/>
    </source>
</evidence>
<dbReference type="Pfam" id="PF01977">
    <property type="entry name" value="UbiD"/>
    <property type="match status" value="1"/>
</dbReference>
<dbReference type="EMBL" id="MIYU01000001">
    <property type="protein sequence ID" value="OIR20282.1"/>
    <property type="molecule type" value="Genomic_DNA"/>
</dbReference>
<evidence type="ECO:0000313" key="11">
    <source>
        <dbReference type="EMBL" id="OIR20282.1"/>
    </source>
</evidence>
<dbReference type="Pfam" id="PF20695">
    <property type="entry name" value="UbiD_N"/>
    <property type="match status" value="1"/>
</dbReference>
<dbReference type="AlphaFoldDB" id="A0A1J5TH54"/>
<comment type="similarity">
    <text evidence="2">Belongs to the UbiD family.</text>
</comment>
<dbReference type="Pfam" id="PF20696">
    <property type="entry name" value="UbiD_C"/>
    <property type="match status" value="1"/>
</dbReference>
<comment type="caution">
    <text evidence="11">The sequence shown here is derived from an EMBL/GenBank/DDBJ whole genome shotgun (WGS) entry which is preliminary data.</text>
</comment>
<dbReference type="GO" id="GO:0016831">
    <property type="term" value="F:carboxy-lyase activity"/>
    <property type="evidence" value="ECO:0007669"/>
    <property type="project" value="InterPro"/>
</dbReference>
<accession>A0A1J5TH54</accession>
<dbReference type="EC" id="4.1.1.126" evidence="5"/>